<dbReference type="GO" id="GO:0008173">
    <property type="term" value="F:RNA methyltransferase activity"/>
    <property type="evidence" value="ECO:0007669"/>
    <property type="project" value="UniProtKB-ARBA"/>
</dbReference>
<dbReference type="InterPro" id="IPR026113">
    <property type="entry name" value="METTL2/6/8-like"/>
</dbReference>
<evidence type="ECO:0000313" key="6">
    <source>
        <dbReference type="Proteomes" id="UP001255856"/>
    </source>
</evidence>
<proteinExistence type="inferred from homology"/>
<comment type="caution">
    <text evidence="5">The sequence shown here is derived from an EMBL/GenBank/DDBJ whole genome shotgun (WGS) entry which is preliminary data.</text>
</comment>
<dbReference type="EMBL" id="JASFZW010000002">
    <property type="protein sequence ID" value="KAK2080108.1"/>
    <property type="molecule type" value="Genomic_DNA"/>
</dbReference>
<protein>
    <recommendedName>
        <fullName evidence="4">Methyltransferase type 12 domain-containing protein</fullName>
    </recommendedName>
</protein>
<sequence>MDQPIVSCVHAVYAVAWPSWCRDEEGEDRSRRQDVAWMRQTGGEALEADAARYWHLFYLRNQDSSPLLRDAASIVEVGCGVGNTLFPLAELNPAARVHGCDFAASAIDVVRRHPSYGGRITAHVADITRERLQPEVAPGSMAVATLFFVLSALSPETMPQALENLKPSLAPGGMVCDFMRRLFEDAGFVTESLSTKPRLVENRKMDLKMDRLFVQGIFVLQVLAAALCNSVNAASLTGARVLEWGSRPGVGAAAMLALRQCRWSIAIAGAPQAMQALRTNVRRNSCRVIVERLRLHTIEAGADLDATVAQLTEAVPARGVDALLLAIAEASDLEVACRLLTADLLAPGAQIWVSAASQYRDEAATMLKGFSDTVAICDTESTEHCLFHGLASNVSL</sequence>
<dbReference type="Pfam" id="PF08242">
    <property type="entry name" value="Methyltransf_12"/>
    <property type="match status" value="1"/>
</dbReference>
<dbReference type="GO" id="GO:0032259">
    <property type="term" value="P:methylation"/>
    <property type="evidence" value="ECO:0007669"/>
    <property type="project" value="UniProtKB-KW"/>
</dbReference>
<dbReference type="InterPro" id="IPR013217">
    <property type="entry name" value="Methyltransf_12"/>
</dbReference>
<evidence type="ECO:0000256" key="1">
    <source>
        <dbReference type="ARBA" id="ARBA00009725"/>
    </source>
</evidence>
<dbReference type="PANTHER" id="PTHR22809">
    <property type="entry name" value="METHYLTRANSFERASE-RELATED"/>
    <property type="match status" value="1"/>
</dbReference>
<dbReference type="Proteomes" id="UP001255856">
    <property type="component" value="Unassembled WGS sequence"/>
</dbReference>
<keyword evidence="6" id="KW-1185">Reference proteome</keyword>
<comment type="similarity">
    <text evidence="1">Belongs to the methyltransferase superfamily. METL family.</text>
</comment>
<keyword evidence="2" id="KW-0489">Methyltransferase</keyword>
<evidence type="ECO:0000313" key="5">
    <source>
        <dbReference type="EMBL" id="KAK2080108.1"/>
    </source>
</evidence>
<dbReference type="AlphaFoldDB" id="A0AAD9IKP9"/>
<organism evidence="5 6">
    <name type="scientific">Prototheca wickerhamii</name>
    <dbReference type="NCBI Taxonomy" id="3111"/>
    <lineage>
        <taxon>Eukaryota</taxon>
        <taxon>Viridiplantae</taxon>
        <taxon>Chlorophyta</taxon>
        <taxon>core chlorophytes</taxon>
        <taxon>Trebouxiophyceae</taxon>
        <taxon>Chlorellales</taxon>
        <taxon>Chlorellaceae</taxon>
        <taxon>Prototheca</taxon>
    </lineage>
</organism>
<accession>A0AAD9IKP9</accession>
<reference evidence="5" key="1">
    <citation type="submission" date="2021-01" db="EMBL/GenBank/DDBJ databases">
        <authorList>
            <person name="Eckstrom K.M.E."/>
        </authorList>
    </citation>
    <scope>NUCLEOTIDE SEQUENCE</scope>
    <source>
        <strain evidence="5">UVCC 0001</strain>
    </source>
</reference>
<dbReference type="Gene3D" id="3.40.50.150">
    <property type="entry name" value="Vaccinia Virus protein VP39"/>
    <property type="match status" value="2"/>
</dbReference>
<evidence type="ECO:0000256" key="3">
    <source>
        <dbReference type="ARBA" id="ARBA00022679"/>
    </source>
</evidence>
<name>A0AAD9IKP9_PROWI</name>
<dbReference type="CDD" id="cd02440">
    <property type="entry name" value="AdoMet_MTases"/>
    <property type="match status" value="1"/>
</dbReference>
<dbReference type="PANTHER" id="PTHR22809:SF5">
    <property type="entry name" value="TRNA N(3)-METHYLCYTIDINE METHYLTRANSFERASE METTL6"/>
    <property type="match status" value="1"/>
</dbReference>
<keyword evidence="3" id="KW-0808">Transferase</keyword>
<dbReference type="GO" id="GO:0008757">
    <property type="term" value="F:S-adenosylmethionine-dependent methyltransferase activity"/>
    <property type="evidence" value="ECO:0007669"/>
    <property type="project" value="UniProtKB-ARBA"/>
</dbReference>
<gene>
    <name evidence="5" type="ORF">QBZ16_002504</name>
</gene>
<evidence type="ECO:0000259" key="4">
    <source>
        <dbReference type="Pfam" id="PF08242"/>
    </source>
</evidence>
<feature type="domain" description="Methyltransferase type 12" evidence="4">
    <location>
        <begin position="75"/>
        <end position="175"/>
    </location>
</feature>
<evidence type="ECO:0000256" key="2">
    <source>
        <dbReference type="ARBA" id="ARBA00022603"/>
    </source>
</evidence>
<dbReference type="InterPro" id="IPR029063">
    <property type="entry name" value="SAM-dependent_MTases_sf"/>
</dbReference>
<dbReference type="SUPFAM" id="SSF53335">
    <property type="entry name" value="S-adenosyl-L-methionine-dependent methyltransferases"/>
    <property type="match status" value="1"/>
</dbReference>